<organism evidence="2 3">
    <name type="scientific">Candidatus Woesebacteria bacterium GW2011_GWA1_39_21</name>
    <dbReference type="NCBI Taxonomy" id="1618550"/>
    <lineage>
        <taxon>Bacteria</taxon>
        <taxon>Candidatus Woeseibacteriota</taxon>
    </lineage>
</organism>
<evidence type="ECO:0000256" key="1">
    <source>
        <dbReference type="ARBA" id="ARBA00010364"/>
    </source>
</evidence>
<dbReference type="InterPro" id="IPR036591">
    <property type="entry name" value="YggU-like_sf"/>
</dbReference>
<gene>
    <name evidence="2" type="ORF">UT39_C0029G0008</name>
</gene>
<dbReference type="SMART" id="SM01152">
    <property type="entry name" value="DUF167"/>
    <property type="match status" value="1"/>
</dbReference>
<dbReference type="EMBL" id="LBWP01000029">
    <property type="protein sequence ID" value="KKR09719.1"/>
    <property type="molecule type" value="Genomic_DNA"/>
</dbReference>
<dbReference type="AlphaFoldDB" id="A0A0G0N0F8"/>
<proteinExistence type="inferred from homology"/>
<dbReference type="SUPFAM" id="SSF69786">
    <property type="entry name" value="YggU-like"/>
    <property type="match status" value="1"/>
</dbReference>
<evidence type="ECO:0000313" key="2">
    <source>
        <dbReference type="EMBL" id="KKR09719.1"/>
    </source>
</evidence>
<dbReference type="Proteomes" id="UP000034246">
    <property type="component" value="Unassembled WGS sequence"/>
</dbReference>
<dbReference type="InterPro" id="IPR003746">
    <property type="entry name" value="DUF167"/>
</dbReference>
<comment type="caution">
    <text evidence="2">The sequence shown here is derived from an EMBL/GenBank/DDBJ whole genome shotgun (WGS) entry which is preliminary data.</text>
</comment>
<accession>A0A0G0N0F8</accession>
<evidence type="ECO:0000313" key="3">
    <source>
        <dbReference type="Proteomes" id="UP000034246"/>
    </source>
</evidence>
<reference evidence="2 3" key="1">
    <citation type="journal article" date="2015" name="Nature">
        <title>rRNA introns, odd ribosomes, and small enigmatic genomes across a large radiation of phyla.</title>
        <authorList>
            <person name="Brown C.T."/>
            <person name="Hug L.A."/>
            <person name="Thomas B.C."/>
            <person name="Sharon I."/>
            <person name="Castelle C.J."/>
            <person name="Singh A."/>
            <person name="Wilkins M.J."/>
            <person name="Williams K.H."/>
            <person name="Banfield J.F."/>
        </authorList>
    </citation>
    <scope>NUCLEOTIDE SEQUENCE [LARGE SCALE GENOMIC DNA]</scope>
</reference>
<sequence>MKIFVTAKPNARERSVEKNDETSYAVSVKEPPVPSRVKIVSGWTSRQKTLEIF</sequence>
<dbReference type="STRING" id="1618550.UT39_C0029G0008"/>
<name>A0A0G0N0F8_9BACT</name>
<comment type="similarity">
    <text evidence="1">Belongs to the UPF0235 family.</text>
</comment>
<protein>
    <submittedName>
        <fullName evidence="2">Uncharacterized protein</fullName>
    </submittedName>
</protein>